<dbReference type="RefSeq" id="XP_033650178.1">
    <property type="nucleotide sequence ID" value="XM_033793689.1"/>
</dbReference>
<proteinExistence type="predicted"/>
<evidence type="ECO:0000313" key="1">
    <source>
        <dbReference type="EMBL" id="KAF2272639.1"/>
    </source>
</evidence>
<gene>
    <name evidence="1" type="ORF">EI97DRAFT_201776</name>
</gene>
<protein>
    <submittedName>
        <fullName evidence="1">Uncharacterized protein</fullName>
    </submittedName>
</protein>
<dbReference type="GeneID" id="54546864"/>
<evidence type="ECO:0000313" key="2">
    <source>
        <dbReference type="Proteomes" id="UP000800097"/>
    </source>
</evidence>
<reference evidence="1" key="1">
    <citation type="journal article" date="2020" name="Stud. Mycol.">
        <title>101 Dothideomycetes genomes: a test case for predicting lifestyles and emergence of pathogens.</title>
        <authorList>
            <person name="Haridas S."/>
            <person name="Albert R."/>
            <person name="Binder M."/>
            <person name="Bloem J."/>
            <person name="Labutti K."/>
            <person name="Salamov A."/>
            <person name="Andreopoulos B."/>
            <person name="Baker S."/>
            <person name="Barry K."/>
            <person name="Bills G."/>
            <person name="Bluhm B."/>
            <person name="Cannon C."/>
            <person name="Castanera R."/>
            <person name="Culley D."/>
            <person name="Daum C."/>
            <person name="Ezra D."/>
            <person name="Gonzalez J."/>
            <person name="Henrissat B."/>
            <person name="Kuo A."/>
            <person name="Liang C."/>
            <person name="Lipzen A."/>
            <person name="Lutzoni F."/>
            <person name="Magnuson J."/>
            <person name="Mondo S."/>
            <person name="Nolan M."/>
            <person name="Ohm R."/>
            <person name="Pangilinan J."/>
            <person name="Park H.-J."/>
            <person name="Ramirez L."/>
            <person name="Alfaro M."/>
            <person name="Sun H."/>
            <person name="Tritt A."/>
            <person name="Yoshinaga Y."/>
            <person name="Zwiers L.-H."/>
            <person name="Turgeon B."/>
            <person name="Goodwin S."/>
            <person name="Spatafora J."/>
            <person name="Crous P."/>
            <person name="Grigoriev I."/>
        </authorList>
    </citation>
    <scope>NUCLEOTIDE SEQUENCE</scope>
    <source>
        <strain evidence="1">CBS 379.55</strain>
    </source>
</reference>
<dbReference type="Proteomes" id="UP000800097">
    <property type="component" value="Unassembled WGS sequence"/>
</dbReference>
<organism evidence="1 2">
    <name type="scientific">Westerdykella ornata</name>
    <dbReference type="NCBI Taxonomy" id="318751"/>
    <lineage>
        <taxon>Eukaryota</taxon>
        <taxon>Fungi</taxon>
        <taxon>Dikarya</taxon>
        <taxon>Ascomycota</taxon>
        <taxon>Pezizomycotina</taxon>
        <taxon>Dothideomycetes</taxon>
        <taxon>Pleosporomycetidae</taxon>
        <taxon>Pleosporales</taxon>
        <taxon>Sporormiaceae</taxon>
        <taxon>Westerdykella</taxon>
    </lineage>
</organism>
<accession>A0A6A6JBS5</accession>
<dbReference type="EMBL" id="ML986518">
    <property type="protein sequence ID" value="KAF2272639.1"/>
    <property type="molecule type" value="Genomic_DNA"/>
</dbReference>
<sequence>MAFSPQEYFCIRYYVSAVHRALPRDMRFCGVQQQSWGVRHETRLRPAVPQRTRLCFFPAWRTEPLAEGPTTSSCCTVGLLMPLTVFV</sequence>
<name>A0A6A6JBS5_WESOR</name>
<keyword evidence="2" id="KW-1185">Reference proteome</keyword>
<dbReference type="AlphaFoldDB" id="A0A6A6JBS5"/>